<dbReference type="AlphaFoldDB" id="A0A2N0S8T9"/>
<protein>
    <recommendedName>
        <fullName evidence="5">Transmembrane protein</fullName>
    </recommendedName>
</protein>
<proteinExistence type="predicted"/>
<dbReference type="VEuPathDB" id="FungiDB:RhiirA1_531594"/>
<dbReference type="EMBL" id="LLXH01000144">
    <property type="protein sequence ID" value="PKC71970.1"/>
    <property type="molecule type" value="Genomic_DNA"/>
</dbReference>
<evidence type="ECO:0000313" key="3">
    <source>
        <dbReference type="EMBL" id="PKC71970.1"/>
    </source>
</evidence>
<feature type="transmembrane region" description="Helical" evidence="1">
    <location>
        <begin position="221"/>
        <end position="244"/>
    </location>
</feature>
<reference evidence="3 4" key="2">
    <citation type="submission" date="2017-10" db="EMBL/GenBank/DDBJ databases">
        <title>Genome analyses suggest a sexual origin of heterokaryosis in a supposedly ancient asexual fungus.</title>
        <authorList>
            <person name="Corradi N."/>
            <person name="Sedzielewska K."/>
            <person name="Noel J."/>
            <person name="Charron P."/>
            <person name="Farinelli L."/>
            <person name="Marton T."/>
            <person name="Kruger M."/>
            <person name="Pelin A."/>
            <person name="Brachmann A."/>
            <person name="Corradi N."/>
        </authorList>
    </citation>
    <scope>NUCLEOTIDE SEQUENCE [LARGE SCALE GENOMIC DNA]</scope>
    <source>
        <strain evidence="3 4">A1</strain>
    </source>
</reference>
<evidence type="ECO:0000256" key="1">
    <source>
        <dbReference type="SAM" id="Phobius"/>
    </source>
</evidence>
<accession>A0A2N0S8T9</accession>
<dbReference type="VEuPathDB" id="FungiDB:RhiirFUN_003485"/>
<keyword evidence="1" id="KW-0812">Transmembrane</keyword>
<feature type="transmembrane region" description="Helical" evidence="1">
    <location>
        <begin position="303"/>
        <end position="326"/>
    </location>
</feature>
<evidence type="ECO:0000313" key="4">
    <source>
        <dbReference type="Proteomes" id="UP000232688"/>
    </source>
</evidence>
<name>A0A2N0S8T9_9GLOM</name>
<sequence length="350" mass="38290">MRLFSFLLSYKTFNFLIALVSSCSPEIKDGNFISTSLSFSSNWRFNIQFYVPLTGSLITTFNSGDRPADNEIFMLKQPTTGVYEFRPFVSFYRDLTIEIPAENINNVDVPLKINRSTNGNNQRFSIECDACNLSTNSANWVKYHTLCLIKNLASNLCVSGKDLVINVNQTDCATASRWDLFGIISPDIPNTLLPTTSSDSSNSSNSSTVANSTGVISASGLIAAVFGSIIGTALISFIGGYWVIKRKQLSKNELFTKNDPVNVQQYIIVQFRYQRNSTTSPDSPTIANSTSGNSTGVISVGGLVAAVLGSIIGTAIISFMAGYWVIKRKQFSKNELLIKNDPVNVQVIHG</sequence>
<feature type="chain" id="PRO_5014754648" description="Transmembrane protein" evidence="2">
    <location>
        <begin position="23"/>
        <end position="350"/>
    </location>
</feature>
<dbReference type="Proteomes" id="UP000232688">
    <property type="component" value="Unassembled WGS sequence"/>
</dbReference>
<keyword evidence="2" id="KW-0732">Signal</keyword>
<gene>
    <name evidence="3" type="ORF">RhiirA1_531594</name>
</gene>
<organism evidence="3 4">
    <name type="scientific">Rhizophagus irregularis</name>
    <dbReference type="NCBI Taxonomy" id="588596"/>
    <lineage>
        <taxon>Eukaryota</taxon>
        <taxon>Fungi</taxon>
        <taxon>Fungi incertae sedis</taxon>
        <taxon>Mucoromycota</taxon>
        <taxon>Glomeromycotina</taxon>
        <taxon>Glomeromycetes</taxon>
        <taxon>Glomerales</taxon>
        <taxon>Glomeraceae</taxon>
        <taxon>Rhizophagus</taxon>
    </lineage>
</organism>
<dbReference type="VEuPathDB" id="FungiDB:FUN_021641"/>
<keyword evidence="1" id="KW-0472">Membrane</keyword>
<dbReference type="PROSITE" id="PS51257">
    <property type="entry name" value="PROKAR_LIPOPROTEIN"/>
    <property type="match status" value="1"/>
</dbReference>
<dbReference type="VEuPathDB" id="FungiDB:FUN_021640"/>
<evidence type="ECO:0000256" key="2">
    <source>
        <dbReference type="SAM" id="SignalP"/>
    </source>
</evidence>
<evidence type="ECO:0008006" key="5">
    <source>
        <dbReference type="Google" id="ProtNLM"/>
    </source>
</evidence>
<comment type="caution">
    <text evidence="3">The sequence shown here is derived from an EMBL/GenBank/DDBJ whole genome shotgun (WGS) entry which is preliminary data.</text>
</comment>
<keyword evidence="1" id="KW-1133">Transmembrane helix</keyword>
<dbReference type="VEuPathDB" id="FungiDB:RhiirFUN_003487"/>
<feature type="signal peptide" evidence="2">
    <location>
        <begin position="1"/>
        <end position="22"/>
    </location>
</feature>
<reference evidence="3 4" key="1">
    <citation type="submission" date="2017-10" db="EMBL/GenBank/DDBJ databases">
        <title>Extensive intraspecific genome diversity in a model arbuscular mycorrhizal fungus.</title>
        <authorList>
            <person name="Chen E.C.H."/>
            <person name="Morin E."/>
            <person name="Baudet D."/>
            <person name="Noel J."/>
            <person name="Ndikumana S."/>
            <person name="Charron P."/>
            <person name="St-Onge C."/>
            <person name="Giorgi J."/>
            <person name="Grigoriev I.V."/>
            <person name="Roux C."/>
            <person name="Martin F.M."/>
            <person name="Corradi N."/>
        </authorList>
    </citation>
    <scope>NUCLEOTIDE SEQUENCE [LARGE SCALE GENOMIC DNA]</scope>
    <source>
        <strain evidence="3 4">A1</strain>
    </source>
</reference>